<accession>A0A096LYI5</accession>
<evidence type="ECO:0000256" key="10">
    <source>
        <dbReference type="SAM" id="MobiDB-lite"/>
    </source>
</evidence>
<dbReference type="AlphaFoldDB" id="A0A096LYI5"/>
<dbReference type="GO" id="GO:0005634">
    <property type="term" value="C:nucleus"/>
    <property type="evidence" value="ECO:0007669"/>
    <property type="project" value="UniProtKB-SubCell"/>
</dbReference>
<keyword evidence="7" id="KW-0804">Transcription</keyword>
<keyword evidence="3" id="KW-0677">Repeat</keyword>
<keyword evidence="5" id="KW-0862">Zinc</keyword>
<dbReference type="Pfam" id="PF00096">
    <property type="entry name" value="zf-C2H2"/>
    <property type="match status" value="2"/>
</dbReference>
<organism evidence="12 13">
    <name type="scientific">Poecilia formosa</name>
    <name type="common">Amazon molly</name>
    <name type="synonym">Limia formosa</name>
    <dbReference type="NCBI Taxonomy" id="48698"/>
    <lineage>
        <taxon>Eukaryota</taxon>
        <taxon>Metazoa</taxon>
        <taxon>Chordata</taxon>
        <taxon>Craniata</taxon>
        <taxon>Vertebrata</taxon>
        <taxon>Euteleostomi</taxon>
        <taxon>Actinopterygii</taxon>
        <taxon>Neopterygii</taxon>
        <taxon>Teleostei</taxon>
        <taxon>Neoteleostei</taxon>
        <taxon>Acanthomorphata</taxon>
        <taxon>Ovalentaria</taxon>
        <taxon>Atherinomorphae</taxon>
        <taxon>Cyprinodontiformes</taxon>
        <taxon>Poeciliidae</taxon>
        <taxon>Poeciliinae</taxon>
        <taxon>Poecilia</taxon>
    </lineage>
</organism>
<dbReference type="PANTHER" id="PTHR24403">
    <property type="entry name" value="ZINC FINGER PROTEIN"/>
    <property type="match status" value="1"/>
</dbReference>
<reference evidence="13" key="1">
    <citation type="submission" date="2013-10" db="EMBL/GenBank/DDBJ databases">
        <authorList>
            <person name="Schartl M."/>
            <person name="Warren W."/>
        </authorList>
    </citation>
    <scope>NUCLEOTIDE SEQUENCE [LARGE SCALE GENOMIC DNA]</scope>
    <source>
        <strain evidence="13">female</strain>
    </source>
</reference>
<feature type="region of interest" description="Disordered" evidence="10">
    <location>
        <begin position="72"/>
        <end position="100"/>
    </location>
</feature>
<evidence type="ECO:0000256" key="3">
    <source>
        <dbReference type="ARBA" id="ARBA00022737"/>
    </source>
</evidence>
<evidence type="ECO:0000313" key="13">
    <source>
        <dbReference type="Proteomes" id="UP000028760"/>
    </source>
</evidence>
<feature type="domain" description="C2H2-type" evidence="11">
    <location>
        <begin position="407"/>
        <end position="434"/>
    </location>
</feature>
<keyword evidence="13" id="KW-1185">Reference proteome</keyword>
<evidence type="ECO:0000256" key="4">
    <source>
        <dbReference type="ARBA" id="ARBA00022771"/>
    </source>
</evidence>
<dbReference type="Gene3D" id="3.30.160.60">
    <property type="entry name" value="Classic Zinc Finger"/>
    <property type="match status" value="4"/>
</dbReference>
<sequence length="543" mass="60393">RYSDISPVTLQVVGGAMSSSLYCQQVEGLSQVESFLVELFRCKVCQFTCGLKTAIGSHFLLRHHPPALTCLTGPDGQQVSQEGAEPESPYRLSLDGESKQSDEDEEFLLYDMLGGMSPPTCDISTEEGLQVAVVLQVSTLFEESSMFPLKGAPMELSCPTTPPCTQEQTDQSAQSAHLMTLGLCRISSVKPPPADGRDQRAGEAPPPGRLPCPLCPLTLPSERLLDVHVRSHQAAGGFGCSRCGRTADSWEVLEPHFRRRQVEGWADRTTRPKEVSHFNQLHIKRWSWQCGLLSGRSWQCGWSGRNLLSGRSCQCGWSGRSWQCCGWSWRCGWSGRSLLRGWSWYCGWSCWSSRPSPIGRPLNLSGPTANQKAGCDPGSSVPSLTSLSQSGSSQVVSPIRNEEQTGLTCSLCHRKFSSKLTLRRHLGVHGAEKPFSCPHCPYSSRLKASLRQHLRTHTGEKPFRCAECPYASIDRSSLLRHSRTHSQVKPYRCQLCGYSSIQKKSLDLHARRHHTGEVFPCQQCEYSSPDRQLLLKHTRRRHA</sequence>
<feature type="domain" description="C2H2-type" evidence="11">
    <location>
        <begin position="463"/>
        <end position="490"/>
    </location>
</feature>
<keyword evidence="2" id="KW-0479">Metal-binding</keyword>
<evidence type="ECO:0000256" key="7">
    <source>
        <dbReference type="ARBA" id="ARBA00023163"/>
    </source>
</evidence>
<name>A0A096LYI5_POEFO</name>
<reference evidence="12" key="3">
    <citation type="submission" date="2025-09" db="UniProtKB">
        <authorList>
            <consortium name="Ensembl"/>
        </authorList>
    </citation>
    <scope>IDENTIFICATION</scope>
</reference>
<evidence type="ECO:0000256" key="9">
    <source>
        <dbReference type="PROSITE-ProRule" id="PRU00042"/>
    </source>
</evidence>
<evidence type="ECO:0000259" key="11">
    <source>
        <dbReference type="PROSITE" id="PS50157"/>
    </source>
</evidence>
<dbReference type="InterPro" id="IPR036236">
    <property type="entry name" value="Znf_C2H2_sf"/>
</dbReference>
<dbReference type="InterPro" id="IPR050688">
    <property type="entry name" value="Zinc_finger/UBP_domain"/>
</dbReference>
<protein>
    <recommendedName>
        <fullName evidence="11">C2H2-type domain-containing protein</fullName>
    </recommendedName>
</protein>
<evidence type="ECO:0000256" key="2">
    <source>
        <dbReference type="ARBA" id="ARBA00022723"/>
    </source>
</evidence>
<dbReference type="EMBL" id="AYCK01021815">
    <property type="status" value="NOT_ANNOTATED_CDS"/>
    <property type="molecule type" value="Genomic_DNA"/>
</dbReference>
<evidence type="ECO:0000256" key="5">
    <source>
        <dbReference type="ARBA" id="ARBA00022833"/>
    </source>
</evidence>
<dbReference type="FunFam" id="3.30.160.60:FF:000630">
    <property type="entry name" value="Zinc finger protein 180"/>
    <property type="match status" value="1"/>
</dbReference>
<feature type="region of interest" description="Disordered" evidence="10">
    <location>
        <begin position="189"/>
        <end position="208"/>
    </location>
</feature>
<feature type="domain" description="C2H2-type" evidence="11">
    <location>
        <begin position="435"/>
        <end position="462"/>
    </location>
</feature>
<dbReference type="FunFam" id="3.30.160.60:FF:000395">
    <property type="entry name" value="zinc finger protein 513"/>
    <property type="match status" value="1"/>
</dbReference>
<dbReference type="GeneTree" id="ENSGT00910000144592"/>
<keyword evidence="8" id="KW-0539">Nucleus</keyword>
<dbReference type="InterPro" id="IPR013087">
    <property type="entry name" value="Znf_C2H2_type"/>
</dbReference>
<keyword evidence="6" id="KW-0805">Transcription regulation</keyword>
<keyword evidence="4 9" id="KW-0863">Zinc-finger</keyword>
<evidence type="ECO:0000256" key="1">
    <source>
        <dbReference type="ARBA" id="ARBA00004123"/>
    </source>
</evidence>
<reference evidence="12" key="2">
    <citation type="submission" date="2025-08" db="UniProtKB">
        <authorList>
            <consortium name="Ensembl"/>
        </authorList>
    </citation>
    <scope>IDENTIFICATION</scope>
</reference>
<dbReference type="Proteomes" id="UP000028760">
    <property type="component" value="Unassembled WGS sequence"/>
</dbReference>
<proteinExistence type="predicted"/>
<dbReference type="FunFam" id="3.30.160.60:FF:000702">
    <property type="entry name" value="Transcription factor E4F1 isoform 1"/>
    <property type="match status" value="1"/>
</dbReference>
<dbReference type="PROSITE" id="PS50157">
    <property type="entry name" value="ZINC_FINGER_C2H2_2"/>
    <property type="match status" value="5"/>
</dbReference>
<comment type="subcellular location">
    <subcellularLocation>
        <location evidence="1">Nucleus</location>
    </subcellularLocation>
</comment>
<evidence type="ECO:0000313" key="12">
    <source>
        <dbReference type="Ensembl" id="ENSPFOP00000024226.1"/>
    </source>
</evidence>
<evidence type="ECO:0000256" key="8">
    <source>
        <dbReference type="ARBA" id="ARBA00023242"/>
    </source>
</evidence>
<dbReference type="PROSITE" id="PS00028">
    <property type="entry name" value="ZINC_FINGER_C2H2_1"/>
    <property type="match status" value="2"/>
</dbReference>
<dbReference type="SMART" id="SM00355">
    <property type="entry name" value="ZnF_C2H2"/>
    <property type="match status" value="7"/>
</dbReference>
<feature type="region of interest" description="Disordered" evidence="10">
    <location>
        <begin position="367"/>
        <end position="391"/>
    </location>
</feature>
<feature type="domain" description="C2H2-type" evidence="11">
    <location>
        <begin position="491"/>
        <end position="519"/>
    </location>
</feature>
<dbReference type="Ensembl" id="ENSPFOT00000031181.1">
    <property type="protein sequence ID" value="ENSPFOP00000024226.1"/>
    <property type="gene ID" value="ENSPFOG00000022712.1"/>
</dbReference>
<feature type="domain" description="C2H2-type" evidence="11">
    <location>
        <begin position="519"/>
        <end position="543"/>
    </location>
</feature>
<dbReference type="GO" id="GO:0045944">
    <property type="term" value="P:positive regulation of transcription by RNA polymerase II"/>
    <property type="evidence" value="ECO:0007669"/>
    <property type="project" value="TreeGrafter"/>
</dbReference>
<feature type="compositionally biased region" description="Low complexity" evidence="10">
    <location>
        <begin position="377"/>
        <end position="391"/>
    </location>
</feature>
<dbReference type="SUPFAM" id="SSF57667">
    <property type="entry name" value="beta-beta-alpha zinc fingers"/>
    <property type="match status" value="3"/>
</dbReference>
<dbReference type="PANTHER" id="PTHR24403:SF63">
    <property type="entry name" value="SI:DKEY-154P10.3"/>
    <property type="match status" value="1"/>
</dbReference>
<evidence type="ECO:0000256" key="6">
    <source>
        <dbReference type="ARBA" id="ARBA00023015"/>
    </source>
</evidence>
<dbReference type="GO" id="GO:0008270">
    <property type="term" value="F:zinc ion binding"/>
    <property type="evidence" value="ECO:0007669"/>
    <property type="project" value="UniProtKB-KW"/>
</dbReference>